<keyword evidence="3" id="KW-1185">Reference proteome</keyword>
<dbReference type="Proteomes" id="UP000593571">
    <property type="component" value="Unassembled WGS sequence"/>
</dbReference>
<gene>
    <name evidence="2" type="ORF">HJG63_010810</name>
</gene>
<organism evidence="2 3">
    <name type="scientific">Rousettus aegyptiacus</name>
    <name type="common">Egyptian fruit bat</name>
    <name type="synonym">Pteropus aegyptiacus</name>
    <dbReference type="NCBI Taxonomy" id="9407"/>
    <lineage>
        <taxon>Eukaryota</taxon>
        <taxon>Metazoa</taxon>
        <taxon>Chordata</taxon>
        <taxon>Craniata</taxon>
        <taxon>Vertebrata</taxon>
        <taxon>Euteleostomi</taxon>
        <taxon>Mammalia</taxon>
        <taxon>Eutheria</taxon>
        <taxon>Laurasiatheria</taxon>
        <taxon>Chiroptera</taxon>
        <taxon>Yinpterochiroptera</taxon>
        <taxon>Pteropodoidea</taxon>
        <taxon>Pteropodidae</taxon>
        <taxon>Rousettinae</taxon>
        <taxon>Rousettus</taxon>
    </lineage>
</organism>
<feature type="compositionally biased region" description="Pro residues" evidence="1">
    <location>
        <begin position="204"/>
        <end position="213"/>
    </location>
</feature>
<protein>
    <submittedName>
        <fullName evidence="2">Uncharacterized protein</fullName>
    </submittedName>
</protein>
<name>A0A7J8INF6_ROUAE</name>
<dbReference type="EMBL" id="JACASE010000003">
    <property type="protein sequence ID" value="KAF6485679.1"/>
    <property type="molecule type" value="Genomic_DNA"/>
</dbReference>
<proteinExistence type="predicted"/>
<sequence length="252" mass="26721">MPAVPSHLRLDQEAPSVRRPRTATPGGARVPYPRPSCSSGPFAFPCLLSWTCHFPQLFPFGLSLLWSLKTRLYLDPVSLQPLPVPFRCQLSTLRPHLSSGSPPHPFSPAPCLRRPGDAPRRDDSCPHRHGCLSVPGPLRGAVSAILLFLRALAPDLLLIPCAVPGCLTAACAPAVLSFSPRLDPLQSSTACPSSASPGLSPTGSPWPSPPSPALFPSSPGLSPVTPPHLTRTEIRKSSQAPRSLTPWAATTS</sequence>
<accession>A0A7J8INF6</accession>
<evidence type="ECO:0000313" key="2">
    <source>
        <dbReference type="EMBL" id="KAF6485679.1"/>
    </source>
</evidence>
<feature type="region of interest" description="Disordered" evidence="1">
    <location>
        <begin position="187"/>
        <end position="252"/>
    </location>
</feature>
<evidence type="ECO:0000256" key="1">
    <source>
        <dbReference type="SAM" id="MobiDB-lite"/>
    </source>
</evidence>
<feature type="region of interest" description="Disordered" evidence="1">
    <location>
        <begin position="1"/>
        <end position="30"/>
    </location>
</feature>
<dbReference type="AlphaFoldDB" id="A0A7J8INF6"/>
<feature type="compositionally biased region" description="Low complexity" evidence="1">
    <location>
        <begin position="214"/>
        <end position="223"/>
    </location>
</feature>
<comment type="caution">
    <text evidence="2">The sequence shown here is derived from an EMBL/GenBank/DDBJ whole genome shotgun (WGS) entry which is preliminary data.</text>
</comment>
<evidence type="ECO:0000313" key="3">
    <source>
        <dbReference type="Proteomes" id="UP000593571"/>
    </source>
</evidence>
<reference evidence="2 3" key="1">
    <citation type="journal article" date="2020" name="Nature">
        <title>Six reference-quality genomes reveal evolution of bat adaptations.</title>
        <authorList>
            <person name="Jebb D."/>
            <person name="Huang Z."/>
            <person name="Pippel M."/>
            <person name="Hughes G.M."/>
            <person name="Lavrichenko K."/>
            <person name="Devanna P."/>
            <person name="Winkler S."/>
            <person name="Jermiin L.S."/>
            <person name="Skirmuntt E.C."/>
            <person name="Katzourakis A."/>
            <person name="Burkitt-Gray L."/>
            <person name="Ray D.A."/>
            <person name="Sullivan K.A.M."/>
            <person name="Roscito J.G."/>
            <person name="Kirilenko B.M."/>
            <person name="Davalos L.M."/>
            <person name="Corthals A.P."/>
            <person name="Power M.L."/>
            <person name="Jones G."/>
            <person name="Ransome R.D."/>
            <person name="Dechmann D.K.N."/>
            <person name="Locatelli A.G."/>
            <person name="Puechmaille S.J."/>
            <person name="Fedrigo O."/>
            <person name="Jarvis E.D."/>
            <person name="Hiller M."/>
            <person name="Vernes S.C."/>
            <person name="Myers E.W."/>
            <person name="Teeling E.C."/>
        </authorList>
    </citation>
    <scope>NUCLEOTIDE SEQUENCE [LARGE SCALE GENOMIC DNA]</scope>
    <source>
        <strain evidence="2">MRouAeg1</strain>
        <tissue evidence="2">Muscle</tissue>
    </source>
</reference>
<feature type="compositionally biased region" description="Polar residues" evidence="1">
    <location>
        <begin position="237"/>
        <end position="252"/>
    </location>
</feature>